<reference evidence="2 3" key="1">
    <citation type="submission" date="2024-09" db="EMBL/GenBank/DDBJ databases">
        <title>Laminarin stimulates single cell rates of sulfate reduction while oxygen inhibits transcriptomic activity in coastal marine sediment.</title>
        <authorList>
            <person name="Lindsay M."/>
            <person name="Orcutt B."/>
            <person name="Emerson D."/>
            <person name="Stepanauskas R."/>
            <person name="D'Angelo T."/>
        </authorList>
    </citation>
    <scope>NUCLEOTIDE SEQUENCE [LARGE SCALE GENOMIC DNA]</scope>
    <source>
        <strain evidence="2">SAG AM-311-K15</strain>
    </source>
</reference>
<accession>A0ABV6YWX2</accession>
<feature type="domain" description="DUF4178" evidence="1">
    <location>
        <begin position="62"/>
        <end position="200"/>
    </location>
</feature>
<gene>
    <name evidence="2" type="ORF">ACFL27_10900</name>
</gene>
<comment type="caution">
    <text evidence="2">The sequence shown here is derived from an EMBL/GenBank/DDBJ whole genome shotgun (WGS) entry which is preliminary data.</text>
</comment>
<name>A0ABV6YWX2_UNCC1</name>
<protein>
    <submittedName>
        <fullName evidence="2">DUF4178 domain-containing protein</fullName>
    </submittedName>
</protein>
<keyword evidence="3" id="KW-1185">Reference proteome</keyword>
<evidence type="ECO:0000259" key="1">
    <source>
        <dbReference type="Pfam" id="PF13785"/>
    </source>
</evidence>
<evidence type="ECO:0000313" key="2">
    <source>
        <dbReference type="EMBL" id="MFC1850689.1"/>
    </source>
</evidence>
<organism evidence="2 3">
    <name type="scientific">candidate division CSSED10-310 bacterium</name>
    <dbReference type="NCBI Taxonomy" id="2855610"/>
    <lineage>
        <taxon>Bacteria</taxon>
        <taxon>Bacteria division CSSED10-310</taxon>
    </lineage>
</organism>
<evidence type="ECO:0000313" key="3">
    <source>
        <dbReference type="Proteomes" id="UP001594351"/>
    </source>
</evidence>
<dbReference type="Pfam" id="PF13785">
    <property type="entry name" value="DUF4178"/>
    <property type="match status" value="1"/>
</dbReference>
<dbReference type="EMBL" id="JBHPBY010000117">
    <property type="protein sequence ID" value="MFC1850689.1"/>
    <property type="molecule type" value="Genomic_DNA"/>
</dbReference>
<dbReference type="InterPro" id="IPR025235">
    <property type="entry name" value="DUF4178"/>
</dbReference>
<dbReference type="Proteomes" id="UP001594351">
    <property type="component" value="Unassembled WGS sequence"/>
</dbReference>
<proteinExistence type="predicted"/>
<sequence>MGYIILFIILAIVLVVIIKKMKKIDKVEQEEKEALLPEHATIKNVGVGGVLTISGFSDDFQDLDFVVEKVNRYERGSSKWYELTGTHQDKKLFIEWEYDDGEFFITATSSKKGFRLSKLGLKEEDLVKFDEDQSQENSFERDGEKFYFEQSGEVVFYEDNRGPGEGFYAWNFKNEDETRVLTVEKWEGDPFEVFEGKVIDHSSIEIFKVK</sequence>